<keyword evidence="3" id="KW-1185">Reference proteome</keyword>
<accession>A0A917JYN9</accession>
<dbReference type="InterPro" id="IPR029021">
    <property type="entry name" value="Prot-tyrosine_phosphatase-like"/>
</dbReference>
<proteinExistence type="predicted"/>
<evidence type="ECO:0000259" key="1">
    <source>
        <dbReference type="Pfam" id="PF22741"/>
    </source>
</evidence>
<dbReference type="EMBL" id="BMPZ01000015">
    <property type="protein sequence ID" value="GGI92703.1"/>
    <property type="molecule type" value="Genomic_DNA"/>
</dbReference>
<gene>
    <name evidence="2" type="ORF">GCM10009332_32480</name>
</gene>
<reference evidence="2" key="1">
    <citation type="journal article" date="2014" name="Int. J. Syst. Evol. Microbiol.">
        <title>Complete genome sequence of Corynebacterium casei LMG S-19264T (=DSM 44701T), isolated from a smear-ripened cheese.</title>
        <authorList>
            <consortium name="US DOE Joint Genome Institute (JGI-PGF)"/>
            <person name="Walter F."/>
            <person name="Albersmeier A."/>
            <person name="Kalinowski J."/>
            <person name="Ruckert C."/>
        </authorList>
    </citation>
    <scope>NUCLEOTIDE SEQUENCE</scope>
    <source>
        <strain evidence="2">JCM 30804</strain>
    </source>
</reference>
<comment type="caution">
    <text evidence="2">The sequence shown here is derived from an EMBL/GenBank/DDBJ whole genome shotgun (WGS) entry which is preliminary data.</text>
</comment>
<sequence>MNTFRFKPIALALLVMVGTLTLNCGYAQILLTELPKLKALKVNSTKVITSGLPTDEQFSDLQQAGVDLVIDLIPKNNPNANPNELHAATQAGLTYVNIEVDWKQPQIQDVEQFFEVMNTHKGKDILIHCAANYRASAFYYLYQITHERMDAEAAFKVTLTPWGNDIEQSLSEYPQWQALINQIKEKYQIQ</sequence>
<name>A0A917JYN9_9GAMM</name>
<evidence type="ECO:0000313" key="2">
    <source>
        <dbReference type="EMBL" id="GGI92703.1"/>
    </source>
</evidence>
<dbReference type="Pfam" id="PF22741">
    <property type="entry name" value="PTP-NADK"/>
    <property type="match status" value="1"/>
</dbReference>
<dbReference type="CDD" id="cd14503">
    <property type="entry name" value="PTP-bact"/>
    <property type="match status" value="1"/>
</dbReference>
<dbReference type="InterPro" id="IPR055214">
    <property type="entry name" value="PTP-NADK"/>
</dbReference>
<dbReference type="AlphaFoldDB" id="A0A917JYN9"/>
<reference evidence="2" key="2">
    <citation type="submission" date="2020-09" db="EMBL/GenBank/DDBJ databases">
        <authorList>
            <person name="Sun Q."/>
            <person name="Ohkuma M."/>
        </authorList>
    </citation>
    <scope>NUCLEOTIDE SEQUENCE</scope>
    <source>
        <strain evidence="2">JCM 30804</strain>
    </source>
</reference>
<evidence type="ECO:0000313" key="3">
    <source>
        <dbReference type="Proteomes" id="UP000613743"/>
    </source>
</evidence>
<protein>
    <recommendedName>
        <fullName evidence="1">DSP-PTPase phosphatase fused to NAD+ Kinase domain-containing protein</fullName>
    </recommendedName>
</protein>
<dbReference type="Gene3D" id="3.90.190.10">
    <property type="entry name" value="Protein tyrosine phosphatase superfamily"/>
    <property type="match status" value="1"/>
</dbReference>
<dbReference type="SUPFAM" id="SSF52799">
    <property type="entry name" value="(Phosphotyrosine protein) phosphatases II"/>
    <property type="match status" value="1"/>
</dbReference>
<organism evidence="2 3">
    <name type="scientific">Shewanella gelidii</name>
    <dbReference type="NCBI Taxonomy" id="1642821"/>
    <lineage>
        <taxon>Bacteria</taxon>
        <taxon>Pseudomonadati</taxon>
        <taxon>Pseudomonadota</taxon>
        <taxon>Gammaproteobacteria</taxon>
        <taxon>Alteromonadales</taxon>
        <taxon>Shewanellaceae</taxon>
        <taxon>Shewanella</taxon>
    </lineage>
</organism>
<feature type="domain" description="DSP-PTPase phosphatase fused to NAD+ Kinase" evidence="1">
    <location>
        <begin position="44"/>
        <end position="150"/>
    </location>
</feature>
<dbReference type="RefSeq" id="WP_229780004.1">
    <property type="nucleotide sequence ID" value="NZ_BMPZ01000015.1"/>
</dbReference>
<dbReference type="Proteomes" id="UP000613743">
    <property type="component" value="Unassembled WGS sequence"/>
</dbReference>